<gene>
    <name evidence="3" type="ORF">MEDL_10710</name>
</gene>
<feature type="domain" description="VWFA" evidence="2">
    <location>
        <begin position="403"/>
        <end position="609"/>
    </location>
</feature>
<dbReference type="Proteomes" id="UP000683360">
    <property type="component" value="Unassembled WGS sequence"/>
</dbReference>
<dbReference type="AlphaFoldDB" id="A0A8S3QR08"/>
<evidence type="ECO:0000259" key="2">
    <source>
        <dbReference type="PROSITE" id="PS50234"/>
    </source>
</evidence>
<dbReference type="InterPro" id="IPR002035">
    <property type="entry name" value="VWF_A"/>
</dbReference>
<feature type="region of interest" description="Disordered" evidence="1">
    <location>
        <begin position="338"/>
        <end position="365"/>
    </location>
</feature>
<evidence type="ECO:0000313" key="3">
    <source>
        <dbReference type="EMBL" id="CAG2195782.1"/>
    </source>
</evidence>
<dbReference type="InterPro" id="IPR036465">
    <property type="entry name" value="vWFA_dom_sf"/>
</dbReference>
<evidence type="ECO:0000256" key="1">
    <source>
        <dbReference type="SAM" id="MobiDB-lite"/>
    </source>
</evidence>
<protein>
    <recommendedName>
        <fullName evidence="2">VWFA domain-containing protein</fullName>
    </recommendedName>
</protein>
<accession>A0A8S3QR08</accession>
<dbReference type="Gene3D" id="3.40.50.410">
    <property type="entry name" value="von Willebrand factor, type A domain"/>
    <property type="match status" value="1"/>
</dbReference>
<name>A0A8S3QR08_MYTED</name>
<keyword evidence="4" id="KW-1185">Reference proteome</keyword>
<comment type="caution">
    <text evidence="3">The sequence shown here is derived from an EMBL/GenBank/DDBJ whole genome shotgun (WGS) entry which is preliminary data.</text>
</comment>
<feature type="compositionally biased region" description="Basic and acidic residues" evidence="1">
    <location>
        <begin position="353"/>
        <end position="365"/>
    </location>
</feature>
<dbReference type="SUPFAM" id="SSF53300">
    <property type="entry name" value="vWA-like"/>
    <property type="match status" value="1"/>
</dbReference>
<evidence type="ECO:0000313" key="4">
    <source>
        <dbReference type="Proteomes" id="UP000683360"/>
    </source>
</evidence>
<dbReference type="PROSITE" id="PS50234">
    <property type="entry name" value="VWFA"/>
    <property type="match status" value="1"/>
</dbReference>
<dbReference type="OrthoDB" id="6178461at2759"/>
<proteinExistence type="predicted"/>
<organism evidence="3 4">
    <name type="scientific">Mytilus edulis</name>
    <name type="common">Blue mussel</name>
    <dbReference type="NCBI Taxonomy" id="6550"/>
    <lineage>
        <taxon>Eukaryota</taxon>
        <taxon>Metazoa</taxon>
        <taxon>Spiralia</taxon>
        <taxon>Lophotrochozoa</taxon>
        <taxon>Mollusca</taxon>
        <taxon>Bivalvia</taxon>
        <taxon>Autobranchia</taxon>
        <taxon>Pteriomorphia</taxon>
        <taxon>Mytilida</taxon>
        <taxon>Mytiloidea</taxon>
        <taxon>Mytilidae</taxon>
        <taxon>Mytilinae</taxon>
        <taxon>Mytilus</taxon>
    </lineage>
</organism>
<reference evidence="3" key="1">
    <citation type="submission" date="2021-03" db="EMBL/GenBank/DDBJ databases">
        <authorList>
            <person name="Bekaert M."/>
        </authorList>
    </citation>
    <scope>NUCLEOTIDE SEQUENCE</scope>
</reference>
<dbReference type="EMBL" id="CAJPWZ010000533">
    <property type="protein sequence ID" value="CAG2195782.1"/>
    <property type="molecule type" value="Genomic_DNA"/>
</dbReference>
<sequence>MQNQMTEKVIAVKQKILELDKTQKEVLNRMASYGRSGYSILTAASKEISQLEEHVSRVDSKSVEYANNLNTVTKQISDLLLKTSKLNVLVDKLQKTAHFGESYRKVCSNDLPNNDEYSECSLNEIETNALVGKIPCRQNGEALNENDTKYKSDNECYSADVNIHNPHSYVKIQTVEPLTHNAVQCFDSNINPCKPFGKISETKFFEQLGTCRDKDNAQNSSTKRTSSDEIFLDENTIEEDNPFNASKKEKVNESASEIDNCNTSNRKTKIRRNESGYRSRTREIQNDNRISFHNICKSSGGGGNIKENVSRTDIQREDSNVSDIKPTEHITEDTRTMMKSVTSYRSSRRSPRRGSDEDIYDERHFDSGQPKTVREWYQYTKQMKAYASARMRSGAVKLSRSHNVILVLDISERMTSYFQKLKSAALQYVYGIKQNSECSDLENGIGLAVFGRETRLIQEATSDYELVIDLIGRLKPEGDAPVLAGLLMGYAGVTSCFLGCFEDISLQAHMIVFTNGSSEQCKLSTENGENFIFSLRKSRAPSDINGVIDKIAATTTKIFYVPIGGNQCNDTLEQAVRKTNGKVIPVYEMYRLIRMTKVMLLAIQIASEIRYTENQSRESIRRKILNHTSSDDHEDCLDMVHDFKNPLKFDNRRGLYLELSCHGLTLGDRVRQGLDWTYDDQDLGLPGTAVGQDLDGRHK</sequence>